<dbReference type="RefSeq" id="WP_207416841.1">
    <property type="nucleotide sequence ID" value="NZ_CP061177.1"/>
</dbReference>
<dbReference type="PANTHER" id="PTHR10151">
    <property type="entry name" value="ECTONUCLEOTIDE PYROPHOSPHATASE/PHOSPHODIESTERASE"/>
    <property type="match status" value="1"/>
</dbReference>
<protein>
    <submittedName>
        <fullName evidence="1">Alkaline phosphatase family protein</fullName>
    </submittedName>
</protein>
<dbReference type="InterPro" id="IPR017850">
    <property type="entry name" value="Alkaline_phosphatase_core_sf"/>
</dbReference>
<dbReference type="Pfam" id="PF01663">
    <property type="entry name" value="Phosphodiest"/>
    <property type="match status" value="1"/>
</dbReference>
<dbReference type="Proteomes" id="UP001518989">
    <property type="component" value="Unassembled WGS sequence"/>
</dbReference>
<evidence type="ECO:0000313" key="1">
    <source>
        <dbReference type="EMBL" id="MBO1079295.1"/>
    </source>
</evidence>
<accession>A0ABS3KQQ8</accession>
<sequence length="478" mass="50438">MRFIIIVLDGLRPDLVSAAATPHLAALQASGTRFARARSVFPSETRVATSSLITGTRPQSHGLAANTLFDAAVTPSRLLNTGHRDDLRLLARGATSPLDRPTLGELLAEAGRSLAVVSGGTAGSAFLLHPLAEQLGAFRWNVNDTTGPTAERVRARLGPTPAPAVPNLERVDFIARVMTEIALPERRADVTLLWCPEPDISCHFLGIGHAETQGRALRAADALVGRVTAWRDAQPDAAEIGLLVLSDHGMVTGTRRIPVVEELRRAGFRAGTGFTDDTDIVVAPAAAPGIWLREPGKTSAPLATFLAAQAWAGPLLARDPVALGLPDLVPLSLLDAAHPRAPDLTLTFAGCEQPDPWGLPGTAPFDAGNVPEGGGMHGGLHRRELATVMLMEGGPFRRRATVQGAADLTDLAPTLLHMLGVGHEGCEGRVLEAAWNAAADTPPAEDRIVLPRGFALDRMCQDGRYYPAGLSRIAMPSA</sequence>
<name>A0ABS3KQQ8_9PROT</name>
<dbReference type="InterPro" id="IPR002591">
    <property type="entry name" value="Phosphodiest/P_Trfase"/>
</dbReference>
<organism evidence="1 2">
    <name type="scientific">Roseomonas haemaphysalidis</name>
    <dbReference type="NCBI Taxonomy" id="2768162"/>
    <lineage>
        <taxon>Bacteria</taxon>
        <taxon>Pseudomonadati</taxon>
        <taxon>Pseudomonadota</taxon>
        <taxon>Alphaproteobacteria</taxon>
        <taxon>Acetobacterales</taxon>
        <taxon>Roseomonadaceae</taxon>
        <taxon>Roseomonas</taxon>
    </lineage>
</organism>
<evidence type="ECO:0000313" key="2">
    <source>
        <dbReference type="Proteomes" id="UP001518989"/>
    </source>
</evidence>
<dbReference type="EMBL" id="JACTNG010000004">
    <property type="protein sequence ID" value="MBO1079295.1"/>
    <property type="molecule type" value="Genomic_DNA"/>
</dbReference>
<reference evidence="1 2" key="1">
    <citation type="submission" date="2020-09" db="EMBL/GenBank/DDBJ databases">
        <title>Roseomonas.</title>
        <authorList>
            <person name="Zhu W."/>
        </authorList>
    </citation>
    <scope>NUCLEOTIDE SEQUENCE [LARGE SCALE GENOMIC DNA]</scope>
    <source>
        <strain evidence="1 2">573</strain>
    </source>
</reference>
<dbReference type="PANTHER" id="PTHR10151:SF120">
    <property type="entry name" value="BIS(5'-ADENOSYL)-TRIPHOSPHATASE"/>
    <property type="match status" value="1"/>
</dbReference>
<comment type="caution">
    <text evidence="1">The sequence shown here is derived from an EMBL/GenBank/DDBJ whole genome shotgun (WGS) entry which is preliminary data.</text>
</comment>
<keyword evidence="2" id="KW-1185">Reference proteome</keyword>
<gene>
    <name evidence="1" type="ORF">IAI61_09650</name>
</gene>
<dbReference type="Gene3D" id="3.40.720.10">
    <property type="entry name" value="Alkaline Phosphatase, subunit A"/>
    <property type="match status" value="1"/>
</dbReference>
<dbReference type="SUPFAM" id="SSF53649">
    <property type="entry name" value="Alkaline phosphatase-like"/>
    <property type="match status" value="1"/>
</dbReference>
<proteinExistence type="predicted"/>